<proteinExistence type="predicted"/>
<gene>
    <name evidence="2" type="ORF">BS47DRAFT_1357717</name>
</gene>
<evidence type="ECO:0000313" key="3">
    <source>
        <dbReference type="Proteomes" id="UP000886523"/>
    </source>
</evidence>
<organism evidence="2 3">
    <name type="scientific">Hydnum rufescens UP504</name>
    <dbReference type="NCBI Taxonomy" id="1448309"/>
    <lineage>
        <taxon>Eukaryota</taxon>
        <taxon>Fungi</taxon>
        <taxon>Dikarya</taxon>
        <taxon>Basidiomycota</taxon>
        <taxon>Agaricomycotina</taxon>
        <taxon>Agaricomycetes</taxon>
        <taxon>Cantharellales</taxon>
        <taxon>Hydnaceae</taxon>
        <taxon>Hydnum</taxon>
    </lineage>
</organism>
<dbReference type="AlphaFoldDB" id="A0A9P6B9I1"/>
<feature type="region of interest" description="Disordered" evidence="1">
    <location>
        <begin position="132"/>
        <end position="166"/>
    </location>
</feature>
<sequence length="166" mass="18376">MPSISLKVLIIYLYDVGTAPNRVLFRAWKVPVLSSISTSRHLKQAQHGATPLLRWLLFPSTKPHPKNAQTSSMAKYGSTRSHKISQVSTTYTMTVPHTRFGGFFLSPLKAMPDQSETWPAVKYGIWHHTPTSVDPFPKRKPAQQGHGPAPSVIFDAQLPKPGVPSP</sequence>
<comment type="caution">
    <text evidence="2">The sequence shown here is derived from an EMBL/GenBank/DDBJ whole genome shotgun (WGS) entry which is preliminary data.</text>
</comment>
<evidence type="ECO:0000256" key="1">
    <source>
        <dbReference type="SAM" id="MobiDB-lite"/>
    </source>
</evidence>
<protein>
    <submittedName>
        <fullName evidence="2">Uncharacterized protein</fullName>
    </submittedName>
</protein>
<evidence type="ECO:0000313" key="2">
    <source>
        <dbReference type="EMBL" id="KAF9519962.1"/>
    </source>
</evidence>
<reference evidence="2" key="1">
    <citation type="journal article" date="2020" name="Nat. Commun.">
        <title>Large-scale genome sequencing of mycorrhizal fungi provides insights into the early evolution of symbiotic traits.</title>
        <authorList>
            <person name="Miyauchi S."/>
            <person name="Kiss E."/>
            <person name="Kuo A."/>
            <person name="Drula E."/>
            <person name="Kohler A."/>
            <person name="Sanchez-Garcia M."/>
            <person name="Morin E."/>
            <person name="Andreopoulos B."/>
            <person name="Barry K.W."/>
            <person name="Bonito G."/>
            <person name="Buee M."/>
            <person name="Carver A."/>
            <person name="Chen C."/>
            <person name="Cichocki N."/>
            <person name="Clum A."/>
            <person name="Culley D."/>
            <person name="Crous P.W."/>
            <person name="Fauchery L."/>
            <person name="Girlanda M."/>
            <person name="Hayes R.D."/>
            <person name="Keri Z."/>
            <person name="LaButti K."/>
            <person name="Lipzen A."/>
            <person name="Lombard V."/>
            <person name="Magnuson J."/>
            <person name="Maillard F."/>
            <person name="Murat C."/>
            <person name="Nolan M."/>
            <person name="Ohm R.A."/>
            <person name="Pangilinan J."/>
            <person name="Pereira M.F."/>
            <person name="Perotto S."/>
            <person name="Peter M."/>
            <person name="Pfister S."/>
            <person name="Riley R."/>
            <person name="Sitrit Y."/>
            <person name="Stielow J.B."/>
            <person name="Szollosi G."/>
            <person name="Zifcakova L."/>
            <person name="Stursova M."/>
            <person name="Spatafora J.W."/>
            <person name="Tedersoo L."/>
            <person name="Vaario L.M."/>
            <person name="Yamada A."/>
            <person name="Yan M."/>
            <person name="Wang P."/>
            <person name="Xu J."/>
            <person name="Bruns T."/>
            <person name="Baldrian P."/>
            <person name="Vilgalys R."/>
            <person name="Dunand C."/>
            <person name="Henrissat B."/>
            <person name="Grigoriev I.V."/>
            <person name="Hibbett D."/>
            <person name="Nagy L.G."/>
            <person name="Martin F.M."/>
        </authorList>
    </citation>
    <scope>NUCLEOTIDE SEQUENCE</scope>
    <source>
        <strain evidence="2">UP504</strain>
    </source>
</reference>
<dbReference type="Proteomes" id="UP000886523">
    <property type="component" value="Unassembled WGS sequence"/>
</dbReference>
<name>A0A9P6B9I1_9AGAM</name>
<dbReference type="EMBL" id="MU128914">
    <property type="protein sequence ID" value="KAF9519962.1"/>
    <property type="molecule type" value="Genomic_DNA"/>
</dbReference>
<accession>A0A9P6B9I1</accession>
<keyword evidence="3" id="KW-1185">Reference proteome</keyword>